<dbReference type="Proteomes" id="UP000054869">
    <property type="component" value="Unassembled WGS sequence"/>
</dbReference>
<organism evidence="2 3">
    <name type="scientific">Legionella lansingensis</name>
    <dbReference type="NCBI Taxonomy" id="45067"/>
    <lineage>
        <taxon>Bacteria</taxon>
        <taxon>Pseudomonadati</taxon>
        <taxon>Pseudomonadota</taxon>
        <taxon>Gammaproteobacteria</taxon>
        <taxon>Legionellales</taxon>
        <taxon>Legionellaceae</taxon>
        <taxon>Legionella</taxon>
    </lineage>
</organism>
<feature type="transmembrane region" description="Helical" evidence="1">
    <location>
        <begin position="48"/>
        <end position="69"/>
    </location>
</feature>
<name>A0A0W0VLB3_9GAMM</name>
<evidence type="ECO:0000313" key="3">
    <source>
        <dbReference type="Proteomes" id="UP000054869"/>
    </source>
</evidence>
<dbReference type="RefSeq" id="WP_028372393.1">
    <property type="nucleotide sequence ID" value="NZ_CAAAJD010000002.1"/>
</dbReference>
<gene>
    <name evidence="2" type="ORF">Llan_1592</name>
</gene>
<protein>
    <submittedName>
        <fullName evidence="2">Uncharacterized protein</fullName>
    </submittedName>
</protein>
<keyword evidence="3" id="KW-1185">Reference proteome</keyword>
<dbReference type="PATRIC" id="fig|45067.4.peg.1669"/>
<sequence length="235" mass="26322">MLKAFGFYKETNVPKRMELLTKTFNYKSQEHLDFIQNRITRFKQAQAALYNYDNTIISSLTVGLVFYAGGSIIPFLPSFAISIGGFSYASYLVGNREQAGLVRPYREALTDLIEVYQWSMGNKTDTWWKLGVLEIQDLILTLGPMVRKETIAVWEEKDLQPGALLSRGKEPTEAFKTKATEFAAGTQMQSIWFAVYGENGNDDILGMATAYLKHTAQGAAEKYAPAPLAGYLGLR</sequence>
<dbReference type="AlphaFoldDB" id="A0A0W0VLB3"/>
<accession>A0A0W0VLB3</accession>
<feature type="transmembrane region" description="Helical" evidence="1">
    <location>
        <begin position="75"/>
        <end position="94"/>
    </location>
</feature>
<proteinExistence type="predicted"/>
<keyword evidence="1" id="KW-0812">Transmembrane</keyword>
<evidence type="ECO:0000256" key="1">
    <source>
        <dbReference type="SAM" id="Phobius"/>
    </source>
</evidence>
<reference evidence="2 3" key="1">
    <citation type="submission" date="2015-11" db="EMBL/GenBank/DDBJ databases">
        <title>Genomic analysis of 38 Legionella species identifies large and diverse effector repertoires.</title>
        <authorList>
            <person name="Burstein D."/>
            <person name="Amaro F."/>
            <person name="Zusman T."/>
            <person name="Lifshitz Z."/>
            <person name="Cohen O."/>
            <person name="Gilbert J.A."/>
            <person name="Pupko T."/>
            <person name="Shuman H.A."/>
            <person name="Segal G."/>
        </authorList>
    </citation>
    <scope>NUCLEOTIDE SEQUENCE [LARGE SCALE GENOMIC DNA]</scope>
    <source>
        <strain evidence="2 3">ATCC 49751</strain>
    </source>
</reference>
<evidence type="ECO:0000313" key="2">
    <source>
        <dbReference type="EMBL" id="KTD20862.1"/>
    </source>
</evidence>
<dbReference type="EMBL" id="LNYI01000033">
    <property type="protein sequence ID" value="KTD20862.1"/>
    <property type="molecule type" value="Genomic_DNA"/>
</dbReference>
<keyword evidence="1" id="KW-1133">Transmembrane helix</keyword>
<keyword evidence="1" id="KW-0472">Membrane</keyword>
<comment type="caution">
    <text evidence="2">The sequence shown here is derived from an EMBL/GenBank/DDBJ whole genome shotgun (WGS) entry which is preliminary data.</text>
</comment>
<dbReference type="OrthoDB" id="5653724at2"/>